<evidence type="ECO:0000313" key="2">
    <source>
        <dbReference type="Proteomes" id="UP000070633"/>
    </source>
</evidence>
<proteinExistence type="predicted"/>
<gene>
    <name evidence="1" type="ORF">AKJ55_01195</name>
</gene>
<dbReference type="EMBL" id="LHYI01000023">
    <property type="protein sequence ID" value="KXB08296.1"/>
    <property type="molecule type" value="Genomic_DNA"/>
</dbReference>
<dbReference type="Proteomes" id="UP000070633">
    <property type="component" value="Unassembled WGS sequence"/>
</dbReference>
<protein>
    <submittedName>
        <fullName evidence="1">Uncharacterized protein</fullName>
    </submittedName>
</protein>
<keyword evidence="2" id="KW-1185">Reference proteome</keyword>
<organism evidence="1 2">
    <name type="scientific">candidate division MSBL1 archaeon SCGC-AAA382M17</name>
    <dbReference type="NCBI Taxonomy" id="1698284"/>
    <lineage>
        <taxon>Archaea</taxon>
        <taxon>Methanobacteriati</taxon>
        <taxon>Methanobacteriota</taxon>
        <taxon>candidate division MSBL1</taxon>
    </lineage>
</organism>
<name>A0ABR5TJH2_9EURY</name>
<sequence>MKMFEGKEGFRIFKRKKDAELAAEVNSRAEGIELDTQKIKISDEKLAKKRGISVNPDLSIASQKPKKGEIGWIVVKKGEENQEKYKEVLKLLEE</sequence>
<evidence type="ECO:0000313" key="1">
    <source>
        <dbReference type="EMBL" id="KXB08296.1"/>
    </source>
</evidence>
<comment type="caution">
    <text evidence="1">The sequence shown here is derived from an EMBL/GenBank/DDBJ whole genome shotgun (WGS) entry which is preliminary data.</text>
</comment>
<reference evidence="1 2" key="1">
    <citation type="journal article" date="2016" name="Sci. Rep.">
        <title>Metabolic traits of an uncultured archaeal lineage -MSBL1- from brine pools of the Red Sea.</title>
        <authorList>
            <person name="Mwirichia R."/>
            <person name="Alam I."/>
            <person name="Rashid M."/>
            <person name="Vinu M."/>
            <person name="Ba-Alawi W."/>
            <person name="Anthony Kamau A."/>
            <person name="Kamanda Ngugi D."/>
            <person name="Goker M."/>
            <person name="Klenk H.P."/>
            <person name="Bajic V."/>
            <person name="Stingl U."/>
        </authorList>
    </citation>
    <scope>NUCLEOTIDE SEQUENCE [LARGE SCALE GENOMIC DNA]</scope>
    <source>
        <strain evidence="1">SCGC-AAA382M17</strain>
    </source>
</reference>
<accession>A0ABR5TJH2</accession>